<accession>A0A0J8B9D6</accession>
<proteinExistence type="predicted"/>
<dbReference type="Gramene" id="KMS96467">
    <property type="protein sequence ID" value="KMS96467"/>
    <property type="gene ID" value="BVRB_9g224600"/>
</dbReference>
<sequence>MMINMIVIVPGRVLDMMREEIQNMIKTTRGTMIMGEALPVLELLVIGDGKAYFLMEVDLMVIVGLMEKVSLKSDRQIGRKILLFPQPTSYTTC</sequence>
<reference evidence="1 2" key="1">
    <citation type="journal article" date="2014" name="Nature">
        <title>The genome of the recently domesticated crop plant sugar beet (Beta vulgaris).</title>
        <authorList>
            <person name="Dohm J.C."/>
            <person name="Minoche A.E."/>
            <person name="Holtgrawe D."/>
            <person name="Capella-Gutierrez S."/>
            <person name="Zakrzewski F."/>
            <person name="Tafer H."/>
            <person name="Rupp O."/>
            <person name="Sorensen T.R."/>
            <person name="Stracke R."/>
            <person name="Reinhardt R."/>
            <person name="Goesmann A."/>
            <person name="Kraft T."/>
            <person name="Schulz B."/>
            <person name="Stadler P.F."/>
            <person name="Schmidt T."/>
            <person name="Gabaldon T."/>
            <person name="Lehrach H."/>
            <person name="Weisshaar B."/>
            <person name="Himmelbauer H."/>
        </authorList>
    </citation>
    <scope>NUCLEOTIDE SEQUENCE [LARGE SCALE GENOMIC DNA]</scope>
    <source>
        <tissue evidence="1">Taproot</tissue>
    </source>
</reference>
<gene>
    <name evidence="1" type="ORF">BVRB_9g224600</name>
</gene>
<protein>
    <submittedName>
        <fullName evidence="1">Uncharacterized protein</fullName>
    </submittedName>
</protein>
<name>A0A0J8B9D6_BETVV</name>
<dbReference type="Proteomes" id="UP000035740">
    <property type="component" value="Unassembled WGS sequence"/>
</dbReference>
<evidence type="ECO:0000313" key="2">
    <source>
        <dbReference type="Proteomes" id="UP000035740"/>
    </source>
</evidence>
<keyword evidence="2" id="KW-1185">Reference proteome</keyword>
<dbReference type="EMBL" id="KQ090377">
    <property type="protein sequence ID" value="KMS96467.1"/>
    <property type="molecule type" value="Genomic_DNA"/>
</dbReference>
<organism evidence="1 2">
    <name type="scientific">Beta vulgaris subsp. vulgaris</name>
    <name type="common">Beet</name>
    <dbReference type="NCBI Taxonomy" id="3555"/>
    <lineage>
        <taxon>Eukaryota</taxon>
        <taxon>Viridiplantae</taxon>
        <taxon>Streptophyta</taxon>
        <taxon>Embryophyta</taxon>
        <taxon>Tracheophyta</taxon>
        <taxon>Spermatophyta</taxon>
        <taxon>Magnoliopsida</taxon>
        <taxon>eudicotyledons</taxon>
        <taxon>Gunneridae</taxon>
        <taxon>Pentapetalae</taxon>
        <taxon>Caryophyllales</taxon>
        <taxon>Chenopodiaceae</taxon>
        <taxon>Betoideae</taxon>
        <taxon>Beta</taxon>
    </lineage>
</organism>
<dbReference type="AlphaFoldDB" id="A0A0J8B9D6"/>
<evidence type="ECO:0000313" key="1">
    <source>
        <dbReference type="EMBL" id="KMS96467.1"/>
    </source>
</evidence>